<evidence type="ECO:0000256" key="1">
    <source>
        <dbReference type="SAM" id="MobiDB-lite"/>
    </source>
</evidence>
<dbReference type="Proteomes" id="UP000886998">
    <property type="component" value="Unassembled WGS sequence"/>
</dbReference>
<keyword evidence="3" id="KW-1185">Reference proteome</keyword>
<organism evidence="2 3">
    <name type="scientific">Trichonephila inaurata madagascariensis</name>
    <dbReference type="NCBI Taxonomy" id="2747483"/>
    <lineage>
        <taxon>Eukaryota</taxon>
        <taxon>Metazoa</taxon>
        <taxon>Ecdysozoa</taxon>
        <taxon>Arthropoda</taxon>
        <taxon>Chelicerata</taxon>
        <taxon>Arachnida</taxon>
        <taxon>Araneae</taxon>
        <taxon>Araneomorphae</taxon>
        <taxon>Entelegynae</taxon>
        <taxon>Araneoidea</taxon>
        <taxon>Nephilidae</taxon>
        <taxon>Trichonephila</taxon>
        <taxon>Trichonephila inaurata</taxon>
    </lineage>
</organism>
<evidence type="ECO:0000313" key="3">
    <source>
        <dbReference type="Proteomes" id="UP000886998"/>
    </source>
</evidence>
<name>A0A8X6WPM5_9ARAC</name>
<gene>
    <name evidence="2" type="ORF">TNIN_121971</name>
</gene>
<protein>
    <submittedName>
        <fullName evidence="2">Uncharacterized protein</fullName>
    </submittedName>
</protein>
<feature type="compositionally biased region" description="Basic and acidic residues" evidence="1">
    <location>
        <begin position="15"/>
        <end position="25"/>
    </location>
</feature>
<dbReference type="EMBL" id="BMAV01001134">
    <property type="protein sequence ID" value="GFY38979.1"/>
    <property type="molecule type" value="Genomic_DNA"/>
</dbReference>
<comment type="caution">
    <text evidence="2">The sequence shown here is derived from an EMBL/GenBank/DDBJ whole genome shotgun (WGS) entry which is preliminary data.</text>
</comment>
<reference evidence="2" key="1">
    <citation type="submission" date="2020-08" db="EMBL/GenBank/DDBJ databases">
        <title>Multicomponent nature underlies the extraordinary mechanical properties of spider dragline silk.</title>
        <authorList>
            <person name="Kono N."/>
            <person name="Nakamura H."/>
            <person name="Mori M."/>
            <person name="Yoshida Y."/>
            <person name="Ohtoshi R."/>
            <person name="Malay A.D."/>
            <person name="Moran D.A.P."/>
            <person name="Tomita M."/>
            <person name="Numata K."/>
            <person name="Arakawa K."/>
        </authorList>
    </citation>
    <scope>NUCLEOTIDE SEQUENCE</scope>
</reference>
<dbReference type="AlphaFoldDB" id="A0A8X6WPM5"/>
<feature type="region of interest" description="Disordered" evidence="1">
    <location>
        <begin position="1"/>
        <end position="46"/>
    </location>
</feature>
<evidence type="ECO:0000313" key="2">
    <source>
        <dbReference type="EMBL" id="GFY38979.1"/>
    </source>
</evidence>
<sequence length="71" mass="8137">MPSAERRYNANSILRKQEERRDPKQSIRFFNPRPPHASGHNAKRINSLQVGEKVSLAEGCVLETRDPLPQN</sequence>
<accession>A0A8X6WPM5</accession>
<proteinExistence type="predicted"/>